<dbReference type="Proteomes" id="UP001419268">
    <property type="component" value="Unassembled WGS sequence"/>
</dbReference>
<keyword evidence="2" id="KW-1185">Reference proteome</keyword>
<reference evidence="1 2" key="1">
    <citation type="submission" date="2024-01" db="EMBL/GenBank/DDBJ databases">
        <title>Genome assemblies of Stephania.</title>
        <authorList>
            <person name="Yang L."/>
        </authorList>
    </citation>
    <scope>NUCLEOTIDE SEQUENCE [LARGE SCALE GENOMIC DNA]</scope>
    <source>
        <strain evidence="1">JXDWG</strain>
        <tissue evidence="1">Leaf</tissue>
    </source>
</reference>
<comment type="caution">
    <text evidence="1">The sequence shown here is derived from an EMBL/GenBank/DDBJ whole genome shotgun (WGS) entry which is preliminary data.</text>
</comment>
<sequence>MLNIRSKLSKQRHWGPSLRLRAAQHFGDGKGGFGGTGFGQHSFTSSIVMLHTDMFRASTPPLLLPLKPNSGTNNNTTKTSFLVAIYLQHTC</sequence>
<dbReference type="AlphaFoldDB" id="A0AAP0PHC8"/>
<accession>A0AAP0PHC8</accession>
<evidence type="ECO:0000313" key="1">
    <source>
        <dbReference type="EMBL" id="KAK9141085.1"/>
    </source>
</evidence>
<evidence type="ECO:0000313" key="2">
    <source>
        <dbReference type="Proteomes" id="UP001419268"/>
    </source>
</evidence>
<proteinExistence type="predicted"/>
<gene>
    <name evidence="1" type="ORF">Scep_010766</name>
</gene>
<organism evidence="1 2">
    <name type="scientific">Stephania cephalantha</name>
    <dbReference type="NCBI Taxonomy" id="152367"/>
    <lineage>
        <taxon>Eukaryota</taxon>
        <taxon>Viridiplantae</taxon>
        <taxon>Streptophyta</taxon>
        <taxon>Embryophyta</taxon>
        <taxon>Tracheophyta</taxon>
        <taxon>Spermatophyta</taxon>
        <taxon>Magnoliopsida</taxon>
        <taxon>Ranunculales</taxon>
        <taxon>Menispermaceae</taxon>
        <taxon>Menispermoideae</taxon>
        <taxon>Cissampelideae</taxon>
        <taxon>Stephania</taxon>
    </lineage>
</organism>
<name>A0AAP0PHC8_9MAGN</name>
<protein>
    <submittedName>
        <fullName evidence="1">Uncharacterized protein</fullName>
    </submittedName>
</protein>
<dbReference type="EMBL" id="JBBNAG010000004">
    <property type="protein sequence ID" value="KAK9141085.1"/>
    <property type="molecule type" value="Genomic_DNA"/>
</dbReference>